<dbReference type="InterPro" id="IPR000914">
    <property type="entry name" value="SBP_5_dom"/>
</dbReference>
<accession>A0A6I6FE39</accession>
<dbReference type="AlphaFoldDB" id="A0A6I6FE39"/>
<organism evidence="3 4">
    <name type="scientific">Clostridium bovifaecis</name>
    <dbReference type="NCBI Taxonomy" id="2184719"/>
    <lineage>
        <taxon>Bacteria</taxon>
        <taxon>Bacillati</taxon>
        <taxon>Bacillota</taxon>
        <taxon>Clostridia</taxon>
        <taxon>Eubacteriales</taxon>
        <taxon>Clostridiaceae</taxon>
        <taxon>Clostridium</taxon>
    </lineage>
</organism>
<dbReference type="Proteomes" id="UP000422764">
    <property type="component" value="Chromosome"/>
</dbReference>
<dbReference type="Gene3D" id="3.90.76.10">
    <property type="entry name" value="Dipeptide-binding Protein, Domain 1"/>
    <property type="match status" value="1"/>
</dbReference>
<dbReference type="GO" id="GO:0015833">
    <property type="term" value="P:peptide transport"/>
    <property type="evidence" value="ECO:0007669"/>
    <property type="project" value="TreeGrafter"/>
</dbReference>
<protein>
    <submittedName>
        <fullName evidence="3">ABC transporter substrate-binding protein</fullName>
    </submittedName>
</protein>
<keyword evidence="4" id="KW-1185">Reference proteome</keyword>
<dbReference type="GO" id="GO:0042597">
    <property type="term" value="C:periplasmic space"/>
    <property type="evidence" value="ECO:0007669"/>
    <property type="project" value="UniProtKB-ARBA"/>
</dbReference>
<dbReference type="SUPFAM" id="SSF53850">
    <property type="entry name" value="Periplasmic binding protein-like II"/>
    <property type="match status" value="1"/>
</dbReference>
<evidence type="ECO:0000259" key="2">
    <source>
        <dbReference type="Pfam" id="PF00496"/>
    </source>
</evidence>
<evidence type="ECO:0000313" key="3">
    <source>
        <dbReference type="EMBL" id="QGU96145.1"/>
    </source>
</evidence>
<dbReference type="InterPro" id="IPR030678">
    <property type="entry name" value="Peptide/Ni-bd"/>
</dbReference>
<dbReference type="Gene3D" id="3.40.190.10">
    <property type="entry name" value="Periplasmic binding protein-like II"/>
    <property type="match status" value="1"/>
</dbReference>
<sequence>MLSKKSIKKLALILSTVMVSSLVFFGCSSKDKTNNNQAKQTSTDKAKETSENDKYGGVINIALSAIPKTIDPVKYTGVYEGDIISNVADTIVAYNKDLTKIVSNLATEWSVSENGKVYTFKLRNDVYFQKGKFQDGRKMTAGDVKYSLERSAKESAMKRLAALDHAEVVSDFEVKLYLKNPDASFLTVLTDAGNVIVPKEEVEGYGEAFGTNLVGTGPFKLAEWKKDTYAKLERNEKFWGQKPYLDGVTFKFITDRNMMVNALKTNEIQIGTDIGGEGVKLVQDDKNLNLQKVPGLHVAYLYMNLQNGPTKDKKVREAIYSAIDIGQLVKGVYQYGEAERAYLPVPPGSWGYDKSLEGMIPKYDPEKAKKLLAEAGYANGFKTELYISDTPARVKMATIVQQFLKQNLNIDVAIKTQEWGTFSDIASKGNAPIYGMSWSWYPDPFFFLNKMFHSSEIGALGNGQGFNKPEVDKLLNEALLTSNQDERAAKYKEATKLIVEELPAIWYGNESVIYGFNNKVKGFVMKADKNKRFVGEDYNVYLEK</sequence>
<dbReference type="PANTHER" id="PTHR30290">
    <property type="entry name" value="PERIPLASMIC BINDING COMPONENT OF ABC TRANSPORTER"/>
    <property type="match status" value="1"/>
</dbReference>
<proteinExistence type="predicted"/>
<dbReference type="CDD" id="cd00995">
    <property type="entry name" value="PBP2_NikA_DppA_OppA_like"/>
    <property type="match status" value="1"/>
</dbReference>
<feature type="domain" description="Solute-binding protein family 5" evidence="2">
    <location>
        <begin position="100"/>
        <end position="457"/>
    </location>
</feature>
<dbReference type="Gene3D" id="3.10.105.10">
    <property type="entry name" value="Dipeptide-binding Protein, Domain 3"/>
    <property type="match status" value="1"/>
</dbReference>
<feature type="signal peptide" evidence="1">
    <location>
        <begin position="1"/>
        <end position="25"/>
    </location>
</feature>
<dbReference type="PROSITE" id="PS51257">
    <property type="entry name" value="PROKAR_LIPOPROTEIN"/>
    <property type="match status" value="1"/>
</dbReference>
<evidence type="ECO:0000313" key="4">
    <source>
        <dbReference type="Proteomes" id="UP000422764"/>
    </source>
</evidence>
<dbReference type="PIRSF" id="PIRSF002741">
    <property type="entry name" value="MppA"/>
    <property type="match status" value="1"/>
</dbReference>
<dbReference type="Pfam" id="PF00496">
    <property type="entry name" value="SBP_bac_5"/>
    <property type="match status" value="1"/>
</dbReference>
<keyword evidence="1" id="KW-0732">Signal</keyword>
<gene>
    <name evidence="3" type="ORF">GOM49_14510</name>
</gene>
<feature type="chain" id="PRO_5038993568" evidence="1">
    <location>
        <begin position="26"/>
        <end position="544"/>
    </location>
</feature>
<evidence type="ECO:0000256" key="1">
    <source>
        <dbReference type="SAM" id="SignalP"/>
    </source>
</evidence>
<name>A0A6I6FE39_9CLOT</name>
<dbReference type="GO" id="GO:0043190">
    <property type="term" value="C:ATP-binding cassette (ABC) transporter complex"/>
    <property type="evidence" value="ECO:0007669"/>
    <property type="project" value="InterPro"/>
</dbReference>
<dbReference type="InterPro" id="IPR039424">
    <property type="entry name" value="SBP_5"/>
</dbReference>
<dbReference type="GO" id="GO:1904680">
    <property type="term" value="F:peptide transmembrane transporter activity"/>
    <property type="evidence" value="ECO:0007669"/>
    <property type="project" value="TreeGrafter"/>
</dbReference>
<reference evidence="3 4" key="1">
    <citation type="submission" date="2019-12" db="EMBL/GenBank/DDBJ databases">
        <title>Genome sequenceing of Clostridium bovifaecis.</title>
        <authorList>
            <person name="Yao Y."/>
        </authorList>
    </citation>
    <scope>NUCLEOTIDE SEQUENCE [LARGE SCALE GENOMIC DNA]</scope>
    <source>
        <strain evidence="3 4">BXX</strain>
    </source>
</reference>
<dbReference type="EMBL" id="CP046522">
    <property type="protein sequence ID" value="QGU96145.1"/>
    <property type="molecule type" value="Genomic_DNA"/>
</dbReference>